<dbReference type="GO" id="GO:0016491">
    <property type="term" value="F:oxidoreductase activity"/>
    <property type="evidence" value="ECO:0007669"/>
    <property type="project" value="UniProtKB-KW"/>
</dbReference>
<protein>
    <submittedName>
        <fullName evidence="7">Nitroreductase family protein</fullName>
    </submittedName>
</protein>
<dbReference type="PANTHER" id="PTHR43673:SF2">
    <property type="entry name" value="NITROREDUCTASE"/>
    <property type="match status" value="1"/>
</dbReference>
<sequence>MSDFLDLARRRYSVRTYLPQPVEAEKLERILEAGRVAPTAKNNQPHRILIVQSPEGLEKLTKCTNVQGYPLGIVVCGVQSEAWVSPFDPNKNSLETDTSIVATHMLLEATALGLGSCWMARFEPERLREAFNIPEGIVPEHILAIGYAAGEAKSPDRHDKMRKPLEATIVREHF</sequence>
<evidence type="ECO:0000256" key="3">
    <source>
        <dbReference type="ARBA" id="ARBA00022630"/>
    </source>
</evidence>
<dbReference type="PANTHER" id="PTHR43673">
    <property type="entry name" value="NAD(P)H NITROREDUCTASE YDGI-RELATED"/>
    <property type="match status" value="1"/>
</dbReference>
<comment type="similarity">
    <text evidence="2">Belongs to the nitroreductase family.</text>
</comment>
<evidence type="ECO:0000313" key="8">
    <source>
        <dbReference type="Proteomes" id="UP000824264"/>
    </source>
</evidence>
<dbReference type="InterPro" id="IPR029479">
    <property type="entry name" value="Nitroreductase"/>
</dbReference>
<accession>A0A9D1U8L9</accession>
<evidence type="ECO:0000256" key="2">
    <source>
        <dbReference type="ARBA" id="ARBA00007118"/>
    </source>
</evidence>
<keyword evidence="5" id="KW-0560">Oxidoreductase</keyword>
<dbReference type="Pfam" id="PF00881">
    <property type="entry name" value="Nitroreductase"/>
    <property type="match status" value="2"/>
</dbReference>
<dbReference type="Proteomes" id="UP000824264">
    <property type="component" value="Unassembled WGS sequence"/>
</dbReference>
<dbReference type="CDD" id="cd20609">
    <property type="entry name" value="nitroreductase"/>
    <property type="match status" value="1"/>
</dbReference>
<evidence type="ECO:0000313" key="7">
    <source>
        <dbReference type="EMBL" id="HIW78749.1"/>
    </source>
</evidence>
<feature type="domain" description="Nitroreductase" evidence="6">
    <location>
        <begin position="67"/>
        <end position="147"/>
    </location>
</feature>
<evidence type="ECO:0000256" key="1">
    <source>
        <dbReference type="ARBA" id="ARBA00001917"/>
    </source>
</evidence>
<feature type="domain" description="Nitroreductase" evidence="6">
    <location>
        <begin position="9"/>
        <end position="62"/>
    </location>
</feature>
<comment type="cofactor">
    <cofactor evidence="1">
        <name>FMN</name>
        <dbReference type="ChEBI" id="CHEBI:58210"/>
    </cofactor>
</comment>
<name>A0A9D1U8L9_9BACT</name>
<dbReference type="AlphaFoldDB" id="A0A9D1U8L9"/>
<dbReference type="Gene3D" id="3.40.109.10">
    <property type="entry name" value="NADH Oxidase"/>
    <property type="match status" value="1"/>
</dbReference>
<keyword evidence="4" id="KW-0288">FMN</keyword>
<reference evidence="7" key="1">
    <citation type="journal article" date="2021" name="PeerJ">
        <title>Extensive microbial diversity within the chicken gut microbiome revealed by metagenomics and culture.</title>
        <authorList>
            <person name="Gilroy R."/>
            <person name="Ravi A."/>
            <person name="Getino M."/>
            <person name="Pursley I."/>
            <person name="Horton D.L."/>
            <person name="Alikhan N.F."/>
            <person name="Baker D."/>
            <person name="Gharbi K."/>
            <person name="Hall N."/>
            <person name="Watson M."/>
            <person name="Adriaenssens E.M."/>
            <person name="Foster-Nyarko E."/>
            <person name="Jarju S."/>
            <person name="Secka A."/>
            <person name="Antonio M."/>
            <person name="Oren A."/>
            <person name="Chaudhuri R.R."/>
            <person name="La Ragione R."/>
            <person name="Hildebrand F."/>
            <person name="Pallen M.J."/>
        </authorList>
    </citation>
    <scope>NUCLEOTIDE SEQUENCE</scope>
    <source>
        <strain evidence="7">ChiSxjej5B17-1746</strain>
    </source>
</reference>
<keyword evidence="3" id="KW-0285">Flavoprotein</keyword>
<organism evidence="7 8">
    <name type="scientific">Candidatus Bilophila faecipullorum</name>
    <dbReference type="NCBI Taxonomy" id="2838482"/>
    <lineage>
        <taxon>Bacteria</taxon>
        <taxon>Pseudomonadati</taxon>
        <taxon>Thermodesulfobacteriota</taxon>
        <taxon>Desulfovibrionia</taxon>
        <taxon>Desulfovibrionales</taxon>
        <taxon>Desulfovibrionaceae</taxon>
        <taxon>Bilophila</taxon>
    </lineage>
</organism>
<dbReference type="SUPFAM" id="SSF55469">
    <property type="entry name" value="FMN-dependent nitroreductase-like"/>
    <property type="match status" value="1"/>
</dbReference>
<proteinExistence type="inferred from homology"/>
<evidence type="ECO:0000256" key="5">
    <source>
        <dbReference type="ARBA" id="ARBA00023002"/>
    </source>
</evidence>
<evidence type="ECO:0000259" key="6">
    <source>
        <dbReference type="Pfam" id="PF00881"/>
    </source>
</evidence>
<dbReference type="InterPro" id="IPR000415">
    <property type="entry name" value="Nitroreductase-like"/>
</dbReference>
<comment type="caution">
    <text evidence="7">The sequence shown here is derived from an EMBL/GenBank/DDBJ whole genome shotgun (WGS) entry which is preliminary data.</text>
</comment>
<reference evidence="7" key="2">
    <citation type="submission" date="2021-04" db="EMBL/GenBank/DDBJ databases">
        <authorList>
            <person name="Gilroy R."/>
        </authorList>
    </citation>
    <scope>NUCLEOTIDE SEQUENCE</scope>
    <source>
        <strain evidence="7">ChiSxjej5B17-1746</strain>
    </source>
</reference>
<evidence type="ECO:0000256" key="4">
    <source>
        <dbReference type="ARBA" id="ARBA00022643"/>
    </source>
</evidence>
<dbReference type="EMBL" id="DXGI01000235">
    <property type="protein sequence ID" value="HIW78749.1"/>
    <property type="molecule type" value="Genomic_DNA"/>
</dbReference>
<gene>
    <name evidence="7" type="ORF">H9874_06360</name>
</gene>